<evidence type="ECO:0000256" key="7">
    <source>
        <dbReference type="ARBA" id="ARBA00023136"/>
    </source>
</evidence>
<evidence type="ECO:0000313" key="10">
    <source>
        <dbReference type="Proteomes" id="UP000535890"/>
    </source>
</evidence>
<dbReference type="GO" id="GO:0022857">
    <property type="term" value="F:transmembrane transporter activity"/>
    <property type="evidence" value="ECO:0007669"/>
    <property type="project" value="InterPro"/>
</dbReference>
<dbReference type="CDD" id="cd06550">
    <property type="entry name" value="TM_ABC_iron-siderophores_like"/>
    <property type="match status" value="1"/>
</dbReference>
<dbReference type="Proteomes" id="UP000535890">
    <property type="component" value="Unassembled WGS sequence"/>
</dbReference>
<keyword evidence="7 8" id="KW-0472">Membrane</keyword>
<feature type="transmembrane region" description="Helical" evidence="8">
    <location>
        <begin position="229"/>
        <end position="253"/>
    </location>
</feature>
<feature type="transmembrane region" description="Helical" evidence="8">
    <location>
        <begin position="340"/>
        <end position="360"/>
    </location>
</feature>
<keyword evidence="3" id="KW-0813">Transport</keyword>
<dbReference type="InterPro" id="IPR000522">
    <property type="entry name" value="ABC_transptr_permease_BtuC"/>
</dbReference>
<evidence type="ECO:0000256" key="6">
    <source>
        <dbReference type="ARBA" id="ARBA00022989"/>
    </source>
</evidence>
<evidence type="ECO:0000313" key="9">
    <source>
        <dbReference type="EMBL" id="NYD36716.1"/>
    </source>
</evidence>
<dbReference type="GO" id="GO:0005886">
    <property type="term" value="C:plasma membrane"/>
    <property type="evidence" value="ECO:0007669"/>
    <property type="project" value="UniProtKB-SubCell"/>
</dbReference>
<dbReference type="GO" id="GO:0033214">
    <property type="term" value="P:siderophore-iron import into cell"/>
    <property type="evidence" value="ECO:0007669"/>
    <property type="project" value="TreeGrafter"/>
</dbReference>
<feature type="transmembrane region" description="Helical" evidence="8">
    <location>
        <begin position="157"/>
        <end position="175"/>
    </location>
</feature>
<feature type="transmembrane region" description="Helical" evidence="8">
    <location>
        <begin position="181"/>
        <end position="208"/>
    </location>
</feature>
<comment type="similarity">
    <text evidence="2">Belongs to the binding-protein-dependent transport system permease family. FecCD subfamily.</text>
</comment>
<dbReference type="RefSeq" id="WP_179794349.1">
    <property type="nucleotide sequence ID" value="NZ_BAABHP010000021.1"/>
</dbReference>
<dbReference type="InterPro" id="IPR037294">
    <property type="entry name" value="ABC_BtuC-like"/>
</dbReference>
<dbReference type="AlphaFoldDB" id="A0A7Y9DWI1"/>
<proteinExistence type="inferred from homology"/>
<feature type="transmembrane region" description="Helical" evidence="8">
    <location>
        <begin position="37"/>
        <end position="56"/>
    </location>
</feature>
<keyword evidence="5 8" id="KW-0812">Transmembrane</keyword>
<feature type="transmembrane region" description="Helical" evidence="8">
    <location>
        <begin position="273"/>
        <end position="293"/>
    </location>
</feature>
<comment type="caution">
    <text evidence="9">The sequence shown here is derived from an EMBL/GenBank/DDBJ whole genome shotgun (WGS) entry which is preliminary data.</text>
</comment>
<feature type="transmembrane region" description="Helical" evidence="8">
    <location>
        <begin position="93"/>
        <end position="113"/>
    </location>
</feature>
<keyword evidence="10" id="KW-1185">Reference proteome</keyword>
<evidence type="ECO:0000256" key="1">
    <source>
        <dbReference type="ARBA" id="ARBA00004651"/>
    </source>
</evidence>
<sequence length="368" mass="36931">MTGDGAQRSSTLGAGVLTTARRGFRAGPVTGVWRTRAVVVAVVAAVLLVLVSAVNLGRGDFPIPVTEVIRILLGGGDSADAYIVTELRLPRTLTGVFVGAALGLSGALTQAVVRNPLASPDILGVTDGASLFAVGSVVLAGGAGVSGLAVSPIGTPVAALAGGLIAAALVYALAYRKGLDGFRLLLVGIGVSSASVSLTTYLLVSANVQQAGQVLTWLRGSLASRSWENVVPAGIVLAVGLPLAIVLAFRLAALELGDESARGLGVRVDRARAGVVGVAVVLAAVATACAGPIRFVALVVPQIMLRLSGGSRPPLMGSALGGALLVVAADLVARTVLGEAVPVGVVTVVVGAPYLIYLLVRRTRRRTV</sequence>
<comment type="subcellular location">
    <subcellularLocation>
        <location evidence="1">Cell membrane</location>
        <topology evidence="1">Multi-pass membrane protein</topology>
    </subcellularLocation>
</comment>
<reference evidence="9 10" key="1">
    <citation type="submission" date="2020-07" db="EMBL/GenBank/DDBJ databases">
        <title>Sequencing the genomes of 1000 actinobacteria strains.</title>
        <authorList>
            <person name="Klenk H.-P."/>
        </authorList>
    </citation>
    <scope>NUCLEOTIDE SEQUENCE [LARGE SCALE GENOMIC DNA]</scope>
    <source>
        <strain evidence="9 10">DSM 45772</strain>
    </source>
</reference>
<organism evidence="9 10">
    <name type="scientific">Actinomycetospora corticicola</name>
    <dbReference type="NCBI Taxonomy" id="663602"/>
    <lineage>
        <taxon>Bacteria</taxon>
        <taxon>Bacillati</taxon>
        <taxon>Actinomycetota</taxon>
        <taxon>Actinomycetes</taxon>
        <taxon>Pseudonocardiales</taxon>
        <taxon>Pseudonocardiaceae</taxon>
        <taxon>Actinomycetospora</taxon>
    </lineage>
</organism>
<dbReference type="PANTHER" id="PTHR30472:SF24">
    <property type="entry name" value="FERRIC ENTEROBACTIN TRANSPORT SYSTEM PERMEASE PROTEIN FEPG"/>
    <property type="match status" value="1"/>
</dbReference>
<evidence type="ECO:0000256" key="2">
    <source>
        <dbReference type="ARBA" id="ARBA00007935"/>
    </source>
</evidence>
<dbReference type="EMBL" id="JACCBN010000001">
    <property type="protein sequence ID" value="NYD36716.1"/>
    <property type="molecule type" value="Genomic_DNA"/>
</dbReference>
<evidence type="ECO:0000256" key="4">
    <source>
        <dbReference type="ARBA" id="ARBA00022475"/>
    </source>
</evidence>
<dbReference type="Pfam" id="PF01032">
    <property type="entry name" value="FecCD"/>
    <property type="match status" value="1"/>
</dbReference>
<name>A0A7Y9DWI1_9PSEU</name>
<dbReference type="Gene3D" id="1.10.3470.10">
    <property type="entry name" value="ABC transporter involved in vitamin B12 uptake, BtuC"/>
    <property type="match status" value="1"/>
</dbReference>
<evidence type="ECO:0000256" key="8">
    <source>
        <dbReference type="SAM" id="Phobius"/>
    </source>
</evidence>
<keyword evidence="4" id="KW-1003">Cell membrane</keyword>
<evidence type="ECO:0000256" key="5">
    <source>
        <dbReference type="ARBA" id="ARBA00022692"/>
    </source>
</evidence>
<protein>
    <submittedName>
        <fullName evidence="9">Iron complex transport system permease protein</fullName>
    </submittedName>
</protein>
<keyword evidence="6 8" id="KW-1133">Transmembrane helix</keyword>
<evidence type="ECO:0000256" key="3">
    <source>
        <dbReference type="ARBA" id="ARBA00022448"/>
    </source>
</evidence>
<gene>
    <name evidence="9" type="ORF">BJ983_002818</name>
</gene>
<feature type="transmembrane region" description="Helical" evidence="8">
    <location>
        <begin position="128"/>
        <end position="150"/>
    </location>
</feature>
<dbReference type="PANTHER" id="PTHR30472">
    <property type="entry name" value="FERRIC ENTEROBACTIN TRANSPORT SYSTEM PERMEASE PROTEIN"/>
    <property type="match status" value="1"/>
</dbReference>
<dbReference type="FunFam" id="1.10.3470.10:FF:000001">
    <property type="entry name" value="Vitamin B12 ABC transporter permease BtuC"/>
    <property type="match status" value="1"/>
</dbReference>
<dbReference type="SUPFAM" id="SSF81345">
    <property type="entry name" value="ABC transporter involved in vitamin B12 uptake, BtuC"/>
    <property type="match status" value="1"/>
</dbReference>
<accession>A0A7Y9DWI1</accession>